<organism evidence="3 4">
    <name type="scientific">Heracleum sosnowskyi</name>
    <dbReference type="NCBI Taxonomy" id="360622"/>
    <lineage>
        <taxon>Eukaryota</taxon>
        <taxon>Viridiplantae</taxon>
        <taxon>Streptophyta</taxon>
        <taxon>Embryophyta</taxon>
        <taxon>Tracheophyta</taxon>
        <taxon>Spermatophyta</taxon>
        <taxon>Magnoliopsida</taxon>
        <taxon>eudicotyledons</taxon>
        <taxon>Gunneridae</taxon>
        <taxon>Pentapetalae</taxon>
        <taxon>asterids</taxon>
        <taxon>campanulids</taxon>
        <taxon>Apiales</taxon>
        <taxon>Apiaceae</taxon>
        <taxon>Apioideae</taxon>
        <taxon>apioid superclade</taxon>
        <taxon>Tordylieae</taxon>
        <taxon>Tordyliinae</taxon>
        <taxon>Heracleum</taxon>
    </lineage>
</organism>
<feature type="signal peptide" evidence="2">
    <location>
        <begin position="1"/>
        <end position="20"/>
    </location>
</feature>
<evidence type="ECO:0000256" key="1">
    <source>
        <dbReference type="ARBA" id="ARBA00005440"/>
    </source>
</evidence>
<gene>
    <name evidence="3" type="ORF">POM88_003823</name>
</gene>
<protein>
    <submittedName>
        <fullName evidence="3">Uncharacterized protein</fullName>
    </submittedName>
</protein>
<dbReference type="Proteomes" id="UP001237642">
    <property type="component" value="Unassembled WGS sequence"/>
</dbReference>
<keyword evidence="4" id="KW-1185">Reference proteome</keyword>
<dbReference type="AlphaFoldDB" id="A0AAD8JJB9"/>
<reference evidence="3" key="1">
    <citation type="submission" date="2023-02" db="EMBL/GenBank/DDBJ databases">
        <title>Genome of toxic invasive species Heracleum sosnowskyi carries increased number of genes despite the absence of recent whole-genome duplications.</title>
        <authorList>
            <person name="Schelkunov M."/>
            <person name="Shtratnikova V."/>
            <person name="Makarenko M."/>
            <person name="Klepikova A."/>
            <person name="Omelchenko D."/>
            <person name="Novikova G."/>
            <person name="Obukhova E."/>
            <person name="Bogdanov V."/>
            <person name="Penin A."/>
            <person name="Logacheva M."/>
        </authorList>
    </citation>
    <scope>NUCLEOTIDE SEQUENCE</scope>
    <source>
        <strain evidence="3">Hsosn_3</strain>
        <tissue evidence="3">Leaf</tissue>
    </source>
</reference>
<accession>A0AAD8JJB9</accession>
<evidence type="ECO:0000256" key="2">
    <source>
        <dbReference type="SAM" id="SignalP"/>
    </source>
</evidence>
<dbReference type="Pfam" id="PF00197">
    <property type="entry name" value="Kunitz_legume"/>
    <property type="match status" value="1"/>
</dbReference>
<comment type="caution">
    <text evidence="3">The sequence shown here is derived from an EMBL/GenBank/DDBJ whole genome shotgun (WGS) entry which is preliminary data.</text>
</comment>
<dbReference type="PANTHER" id="PTHR33107">
    <property type="entry name" value="KUNITZ TRYPSIN INHIBITOR 2"/>
    <property type="match status" value="1"/>
</dbReference>
<reference evidence="3" key="2">
    <citation type="submission" date="2023-05" db="EMBL/GenBank/DDBJ databases">
        <authorList>
            <person name="Schelkunov M.I."/>
        </authorList>
    </citation>
    <scope>NUCLEOTIDE SEQUENCE</scope>
    <source>
        <strain evidence="3">Hsosn_3</strain>
        <tissue evidence="3">Leaf</tissue>
    </source>
</reference>
<keyword evidence="2" id="KW-0732">Signal</keyword>
<evidence type="ECO:0000313" key="3">
    <source>
        <dbReference type="EMBL" id="KAK1404218.1"/>
    </source>
</evidence>
<dbReference type="PANTHER" id="PTHR33107:SF5">
    <property type="entry name" value="KUNITZ TRYPSIN INHIBITOR 5"/>
    <property type="match status" value="1"/>
</dbReference>
<evidence type="ECO:0000313" key="4">
    <source>
        <dbReference type="Proteomes" id="UP001237642"/>
    </source>
</evidence>
<dbReference type="GO" id="GO:0004866">
    <property type="term" value="F:endopeptidase inhibitor activity"/>
    <property type="evidence" value="ECO:0007669"/>
    <property type="project" value="InterPro"/>
</dbReference>
<proteinExistence type="inferred from homology"/>
<feature type="chain" id="PRO_5042271882" evidence="2">
    <location>
        <begin position="21"/>
        <end position="207"/>
    </location>
</feature>
<dbReference type="SUPFAM" id="SSF50386">
    <property type="entry name" value="STI-like"/>
    <property type="match status" value="1"/>
</dbReference>
<dbReference type="SMART" id="SM00452">
    <property type="entry name" value="STI"/>
    <property type="match status" value="1"/>
</dbReference>
<name>A0AAD8JJB9_9APIA</name>
<dbReference type="Gene3D" id="2.80.10.50">
    <property type="match status" value="1"/>
</dbReference>
<dbReference type="InterPro" id="IPR002160">
    <property type="entry name" value="Prot_inh_Kunz-lg"/>
</dbReference>
<dbReference type="InterPro" id="IPR011065">
    <property type="entry name" value="Kunitz_inhibitor_STI-like_sf"/>
</dbReference>
<dbReference type="EMBL" id="JAUIZM010000001">
    <property type="protein sequence ID" value="KAK1404218.1"/>
    <property type="molecule type" value="Genomic_DNA"/>
</dbReference>
<sequence>MKTTFLVLTFLLYVITFAAADLNPVFDIADSKLVTGVDYFIVPISGGEGGGVTLASVRNKTCQLDVAQDSLYRNGLWVRIHPVNIKKGISGRVIRQSTDLIISISSTKTKTCGKSTIWKVDNYDKLRKRYFVTIGGVEGYGQGQSGWFRIVKENNYYKIIYCSQVQCKSAPCDVMCKNVGPYSEHGRTLFALTDKPYVVYFEKVIKS</sequence>
<comment type="similarity">
    <text evidence="1">Belongs to the protease inhibitor I3 (leguminous Kunitz-type inhibitor) family.</text>
</comment>